<comment type="caution">
    <text evidence="1">The sequence shown here is derived from an EMBL/GenBank/DDBJ whole genome shotgun (WGS) entry which is preliminary data.</text>
</comment>
<sequence>KRGLVDCNTTDEFETVMTEATGKWDEQFTLYFNQCIADDIQDGMAPGIRREIGLKDDFFYNNAAECHNFRYKLKVEEDKAASVIAGFPKKLCSWVEAIESYRRMVFECRNNIQRSFIGEGPFTLAPDYRNLEVSTAEWMSKTPEERRKKHMVKIDHYAKQNAAAVSPASLACSSKSNDKSEDSKDDDVVIIEDMSAPSASANTGYCLSSFDVSGLPNHLPGSWNNAKKILELHRVAEFLACKCYGCNGSVRRKPSEDPPPAPYDTRRREYRVYRKKGSTKMCIAKTKEFVYYHPLKACLPKEISHDDLLMSENTTSRLQTSHREFYILLFDKTVAGFLSRYK</sequence>
<organism evidence="1 2">
    <name type="scientific">Porites lobata</name>
    <dbReference type="NCBI Taxonomy" id="104759"/>
    <lineage>
        <taxon>Eukaryota</taxon>
        <taxon>Metazoa</taxon>
        <taxon>Cnidaria</taxon>
        <taxon>Anthozoa</taxon>
        <taxon>Hexacorallia</taxon>
        <taxon>Scleractinia</taxon>
        <taxon>Fungiina</taxon>
        <taxon>Poritidae</taxon>
        <taxon>Porites</taxon>
    </lineage>
</organism>
<accession>A0ABN8PLA1</accession>
<reference evidence="1 2" key="1">
    <citation type="submission" date="2022-05" db="EMBL/GenBank/DDBJ databases">
        <authorList>
            <consortium name="Genoscope - CEA"/>
            <person name="William W."/>
        </authorList>
    </citation>
    <scope>NUCLEOTIDE SEQUENCE [LARGE SCALE GENOMIC DNA]</scope>
</reference>
<dbReference type="EMBL" id="CALNXK010000078">
    <property type="protein sequence ID" value="CAH3146131.1"/>
    <property type="molecule type" value="Genomic_DNA"/>
</dbReference>
<gene>
    <name evidence="1" type="ORF">PLOB_00045058</name>
</gene>
<feature type="non-terminal residue" evidence="1">
    <location>
        <position position="1"/>
    </location>
</feature>
<proteinExistence type="predicted"/>
<evidence type="ECO:0000313" key="1">
    <source>
        <dbReference type="EMBL" id="CAH3146131.1"/>
    </source>
</evidence>
<evidence type="ECO:0000313" key="2">
    <source>
        <dbReference type="Proteomes" id="UP001159405"/>
    </source>
</evidence>
<protein>
    <submittedName>
        <fullName evidence="1">Uncharacterized protein</fullName>
    </submittedName>
</protein>
<name>A0ABN8PLA1_9CNID</name>
<dbReference type="Proteomes" id="UP001159405">
    <property type="component" value="Unassembled WGS sequence"/>
</dbReference>
<keyword evidence="2" id="KW-1185">Reference proteome</keyword>